<accession>A0A2I2KXL2</accession>
<reference evidence="4 5" key="1">
    <citation type="submission" date="2017-06" db="EMBL/GenBank/DDBJ databases">
        <authorList>
            <person name="Kim H.J."/>
            <person name="Triplett B.A."/>
        </authorList>
    </citation>
    <scope>NUCLEOTIDE SEQUENCE [LARGE SCALE GENOMIC DNA]</scope>
    <source>
        <strain evidence="4">FRACA_ARgP5</strain>
    </source>
</reference>
<sequence length="338" mass="33776">MTVAHPFGLAMAPDGSLFVSQPLHHQVSRISGDGTVAVYAGSGHAGLAGDGGPATTAELNSPYGIAVDAHGALYIADHFNNRIRRVGPDGAVSTWAGSGLAGPPLAPSVRVAAAHLALNRPRSLAVGADGVLYVASTDNHQIIRVYPDGVGELVAGCGESGLSGDGDAAVRARLSGPHDVTLAAGGLVIADTNNRRVRFVDPVGRISTLAGTAAGGLGGPSAYGDPSGPGPGRRTDATRADQTDIGRPSAIDAGPSGLVVADPYQHRVLTITWDGLVRPLAGGGRSAASVDGTPAVMAGLDGPRGLALAPDGSVYIAETGRQRIRIVSPSGVLTTLTA</sequence>
<feature type="region of interest" description="Disordered" evidence="2">
    <location>
        <begin position="217"/>
        <end position="247"/>
    </location>
</feature>
<dbReference type="Pfam" id="PF01436">
    <property type="entry name" value="NHL"/>
    <property type="match status" value="1"/>
</dbReference>
<dbReference type="PANTHER" id="PTHR46388">
    <property type="entry name" value="NHL REPEAT-CONTAINING PROTEIN 2"/>
    <property type="match status" value="1"/>
</dbReference>
<gene>
    <name evidence="4" type="ORF">FRACA_4510002</name>
</gene>
<protein>
    <submittedName>
        <fullName evidence="4">NHL repeat-containing protein</fullName>
    </submittedName>
</protein>
<dbReference type="Pfam" id="PF25021">
    <property type="entry name" value="TEN_NHL"/>
    <property type="match status" value="1"/>
</dbReference>
<keyword evidence="1" id="KW-0677">Repeat</keyword>
<name>A0A2I2KXL2_9ACTN</name>
<dbReference type="InterPro" id="IPR056822">
    <property type="entry name" value="TEN_NHL"/>
</dbReference>
<evidence type="ECO:0000259" key="3">
    <source>
        <dbReference type="Pfam" id="PF25021"/>
    </source>
</evidence>
<feature type="compositionally biased region" description="Basic and acidic residues" evidence="2">
    <location>
        <begin position="233"/>
        <end position="244"/>
    </location>
</feature>
<evidence type="ECO:0000313" key="5">
    <source>
        <dbReference type="Proteomes" id="UP000234331"/>
    </source>
</evidence>
<dbReference type="Proteomes" id="UP000234331">
    <property type="component" value="Unassembled WGS sequence"/>
</dbReference>
<evidence type="ECO:0000313" key="4">
    <source>
        <dbReference type="EMBL" id="SNQ50402.1"/>
    </source>
</evidence>
<dbReference type="PANTHER" id="PTHR46388:SF2">
    <property type="entry name" value="NHL REPEAT-CONTAINING PROTEIN 2"/>
    <property type="match status" value="1"/>
</dbReference>
<dbReference type="Gene3D" id="2.120.10.30">
    <property type="entry name" value="TolB, C-terminal domain"/>
    <property type="match status" value="3"/>
</dbReference>
<organism evidence="4 5">
    <name type="scientific">Frankia canadensis</name>
    <dbReference type="NCBI Taxonomy" id="1836972"/>
    <lineage>
        <taxon>Bacteria</taxon>
        <taxon>Bacillati</taxon>
        <taxon>Actinomycetota</taxon>
        <taxon>Actinomycetes</taxon>
        <taxon>Frankiales</taxon>
        <taxon>Frankiaceae</taxon>
        <taxon>Frankia</taxon>
    </lineage>
</organism>
<proteinExistence type="predicted"/>
<evidence type="ECO:0000256" key="2">
    <source>
        <dbReference type="SAM" id="MobiDB-lite"/>
    </source>
</evidence>
<dbReference type="SUPFAM" id="SSF101898">
    <property type="entry name" value="NHL repeat"/>
    <property type="match status" value="1"/>
</dbReference>
<feature type="domain" description="Teneurin NHL" evidence="3">
    <location>
        <begin position="48"/>
        <end position="98"/>
    </location>
</feature>
<dbReference type="InterPro" id="IPR001258">
    <property type="entry name" value="NHL_repeat"/>
</dbReference>
<dbReference type="EMBL" id="FZMO01000392">
    <property type="protein sequence ID" value="SNQ50402.1"/>
    <property type="molecule type" value="Genomic_DNA"/>
</dbReference>
<dbReference type="AlphaFoldDB" id="A0A2I2KXL2"/>
<evidence type="ECO:0000256" key="1">
    <source>
        <dbReference type="ARBA" id="ARBA00022737"/>
    </source>
</evidence>
<keyword evidence="5" id="KW-1185">Reference proteome</keyword>
<dbReference type="InterPro" id="IPR011042">
    <property type="entry name" value="6-blade_b-propeller_TolB-like"/>
</dbReference>